<dbReference type="RefSeq" id="WP_075021861.1">
    <property type="nucleotide sequence ID" value="NZ_FOVH01000007.1"/>
</dbReference>
<dbReference type="eggNOG" id="COG1028">
    <property type="taxonomic scope" value="Bacteria"/>
</dbReference>
<keyword evidence="2" id="KW-0560">Oxidoreductase</keyword>
<dbReference type="InterPro" id="IPR002347">
    <property type="entry name" value="SDR_fam"/>
</dbReference>
<dbReference type="PRINTS" id="PR00081">
    <property type="entry name" value="GDHRDH"/>
</dbReference>
<dbReference type="PROSITE" id="PS00061">
    <property type="entry name" value="ADH_SHORT"/>
    <property type="match status" value="1"/>
</dbReference>
<reference evidence="3 4" key="1">
    <citation type="submission" date="2016-10" db="EMBL/GenBank/DDBJ databases">
        <authorList>
            <person name="de Groot N.N."/>
        </authorList>
    </citation>
    <scope>NUCLEOTIDE SEQUENCE [LARGE SCALE GENOMIC DNA]</scope>
    <source>
        <strain evidence="3 4">DSM 43067</strain>
    </source>
</reference>
<evidence type="ECO:0000256" key="2">
    <source>
        <dbReference type="ARBA" id="ARBA00023002"/>
    </source>
</evidence>
<dbReference type="STRING" id="1993.SAMN04489713_10711"/>
<dbReference type="PANTHER" id="PTHR24321">
    <property type="entry name" value="DEHYDROGENASES, SHORT CHAIN"/>
    <property type="match status" value="1"/>
</dbReference>
<protein>
    <submittedName>
        <fullName evidence="3">NAD(P)-dependent dehydrogenase, short-chain alcohol dehydrogenase family</fullName>
    </submittedName>
</protein>
<name>A0A1I5HZL8_9ACTN</name>
<dbReference type="Proteomes" id="UP000183413">
    <property type="component" value="Unassembled WGS sequence"/>
</dbReference>
<comment type="similarity">
    <text evidence="1">Belongs to the short-chain dehydrogenases/reductases (SDR) family.</text>
</comment>
<dbReference type="SUPFAM" id="SSF51735">
    <property type="entry name" value="NAD(P)-binding Rossmann-fold domains"/>
    <property type="match status" value="1"/>
</dbReference>
<sequence>MRGLQDKVIVVAGGATGIGAATARRLAEEGAKVVIGDINPTGAKDTVEEIRAHGGHAVAHEFDIAGEESCAALMAAAVEAFGGIDGLFNAAADLSADTLGRDADLLSVPVEVWHRSLAVNLTGYFYTARHAVPRLLERGGGAIVNTISGLVLNGDRGRVSYGASKSGLLAMSKHIATRWGKEGIRCNVVAPGMVLTDNSMAMIGEQERAAVLEMLRSPRFGEPEDIAAAVTFLLSEDGSWINGQVLPVNGGTGLR</sequence>
<dbReference type="EMBL" id="FOVH01000007">
    <property type="protein sequence ID" value="SFO53326.1"/>
    <property type="molecule type" value="Genomic_DNA"/>
</dbReference>
<proteinExistence type="inferred from homology"/>
<dbReference type="Pfam" id="PF13561">
    <property type="entry name" value="adh_short_C2"/>
    <property type="match status" value="1"/>
</dbReference>
<dbReference type="Gene3D" id="3.40.50.720">
    <property type="entry name" value="NAD(P)-binding Rossmann-like Domain"/>
    <property type="match status" value="1"/>
</dbReference>
<dbReference type="AlphaFoldDB" id="A0A1I5HZL8"/>
<evidence type="ECO:0000256" key="1">
    <source>
        <dbReference type="ARBA" id="ARBA00006484"/>
    </source>
</evidence>
<dbReference type="PANTHER" id="PTHR24321:SF14">
    <property type="entry name" value="SHORT-CHAIN TYPE DEHYDROGENASE_REDUCTASE BLR2146-RELATED"/>
    <property type="match status" value="1"/>
</dbReference>
<gene>
    <name evidence="3" type="ORF">SAMN04489713_10711</name>
</gene>
<keyword evidence="4" id="KW-1185">Reference proteome</keyword>
<dbReference type="InParanoid" id="A0A1I5HZL8"/>
<organism evidence="3 4">
    <name type="scientific">Actinomadura madurae</name>
    <dbReference type="NCBI Taxonomy" id="1993"/>
    <lineage>
        <taxon>Bacteria</taxon>
        <taxon>Bacillati</taxon>
        <taxon>Actinomycetota</taxon>
        <taxon>Actinomycetes</taxon>
        <taxon>Streptosporangiales</taxon>
        <taxon>Thermomonosporaceae</taxon>
        <taxon>Actinomadura</taxon>
    </lineage>
</organism>
<dbReference type="FunFam" id="3.40.50.720:FF:000084">
    <property type="entry name" value="Short-chain dehydrogenase reductase"/>
    <property type="match status" value="1"/>
</dbReference>
<accession>A0A1I5HZL8</accession>
<dbReference type="InterPro" id="IPR036291">
    <property type="entry name" value="NAD(P)-bd_dom_sf"/>
</dbReference>
<dbReference type="CDD" id="cd05233">
    <property type="entry name" value="SDR_c"/>
    <property type="match status" value="1"/>
</dbReference>
<dbReference type="InterPro" id="IPR020904">
    <property type="entry name" value="Sc_DH/Rdtase_CS"/>
</dbReference>
<evidence type="ECO:0000313" key="3">
    <source>
        <dbReference type="EMBL" id="SFO53326.1"/>
    </source>
</evidence>
<evidence type="ECO:0000313" key="4">
    <source>
        <dbReference type="Proteomes" id="UP000183413"/>
    </source>
</evidence>
<dbReference type="GO" id="GO:0016491">
    <property type="term" value="F:oxidoreductase activity"/>
    <property type="evidence" value="ECO:0007669"/>
    <property type="project" value="UniProtKB-KW"/>
</dbReference>